<sequence length="78" mass="8804">MVIRTEQDLRPAFDKIQDNVAEDGELLIGCSGEWPDMILSGLPLQYFRKNVLWDIGRVIGEPISVDTNTFLNVAHGQF</sequence>
<comment type="caution">
    <text evidence="1">The sequence shown here is derived from an EMBL/GenBank/DDBJ whole genome shotgun (WGS) entry which is preliminary data.</text>
</comment>
<protein>
    <submittedName>
        <fullName evidence="1">Uncharacterized protein</fullName>
    </submittedName>
</protein>
<dbReference type="Proteomes" id="UP001279734">
    <property type="component" value="Unassembled WGS sequence"/>
</dbReference>
<accession>A0AAD3XHR9</accession>
<proteinExistence type="predicted"/>
<dbReference type="AlphaFoldDB" id="A0AAD3XHR9"/>
<organism evidence="1 2">
    <name type="scientific">Nepenthes gracilis</name>
    <name type="common">Slender pitcher plant</name>
    <dbReference type="NCBI Taxonomy" id="150966"/>
    <lineage>
        <taxon>Eukaryota</taxon>
        <taxon>Viridiplantae</taxon>
        <taxon>Streptophyta</taxon>
        <taxon>Embryophyta</taxon>
        <taxon>Tracheophyta</taxon>
        <taxon>Spermatophyta</taxon>
        <taxon>Magnoliopsida</taxon>
        <taxon>eudicotyledons</taxon>
        <taxon>Gunneridae</taxon>
        <taxon>Pentapetalae</taxon>
        <taxon>Caryophyllales</taxon>
        <taxon>Nepenthaceae</taxon>
        <taxon>Nepenthes</taxon>
    </lineage>
</organism>
<name>A0AAD3XHR9_NEPGR</name>
<evidence type="ECO:0000313" key="1">
    <source>
        <dbReference type="EMBL" id="GMH05009.1"/>
    </source>
</evidence>
<keyword evidence="2" id="KW-1185">Reference proteome</keyword>
<evidence type="ECO:0000313" key="2">
    <source>
        <dbReference type="Proteomes" id="UP001279734"/>
    </source>
</evidence>
<gene>
    <name evidence="1" type="ORF">Nepgr_006849</name>
</gene>
<dbReference type="EMBL" id="BSYO01000005">
    <property type="protein sequence ID" value="GMH05009.1"/>
    <property type="molecule type" value="Genomic_DNA"/>
</dbReference>
<reference evidence="1" key="1">
    <citation type="submission" date="2023-05" db="EMBL/GenBank/DDBJ databases">
        <title>Nepenthes gracilis genome sequencing.</title>
        <authorList>
            <person name="Fukushima K."/>
        </authorList>
    </citation>
    <scope>NUCLEOTIDE SEQUENCE</scope>
    <source>
        <strain evidence="1">SING2019-196</strain>
    </source>
</reference>